<keyword evidence="3" id="KW-0539">Nucleus</keyword>
<organism evidence="6 7">
    <name type="scientific">Suricata suricatta</name>
    <name type="common">Meerkat</name>
    <dbReference type="NCBI Taxonomy" id="37032"/>
    <lineage>
        <taxon>Eukaryota</taxon>
        <taxon>Metazoa</taxon>
        <taxon>Chordata</taxon>
        <taxon>Craniata</taxon>
        <taxon>Vertebrata</taxon>
        <taxon>Euteleostomi</taxon>
        <taxon>Mammalia</taxon>
        <taxon>Eutheria</taxon>
        <taxon>Laurasiatheria</taxon>
        <taxon>Carnivora</taxon>
        <taxon>Feliformia</taxon>
        <taxon>Herpestidae</taxon>
        <taxon>Suricata</taxon>
    </lineage>
</organism>
<dbReference type="GO" id="GO:0006355">
    <property type="term" value="P:regulation of DNA-templated transcription"/>
    <property type="evidence" value="ECO:0007669"/>
    <property type="project" value="InterPro"/>
</dbReference>
<dbReference type="InterPro" id="IPR008422">
    <property type="entry name" value="KN_HD"/>
</dbReference>
<dbReference type="InterPro" id="IPR050224">
    <property type="entry name" value="TALE_homeobox"/>
</dbReference>
<evidence type="ECO:0000259" key="5">
    <source>
        <dbReference type="SMART" id="SM00389"/>
    </source>
</evidence>
<dbReference type="PANTHER" id="PTHR11850">
    <property type="entry name" value="HOMEOBOX PROTEIN TRANSCRIPTION FACTORS"/>
    <property type="match status" value="1"/>
</dbReference>
<reference evidence="6" key="2">
    <citation type="submission" date="2025-08" db="UniProtKB">
        <authorList>
            <consortium name="Ensembl"/>
        </authorList>
    </citation>
    <scope>IDENTIFICATION</scope>
</reference>
<reference evidence="6 7" key="1">
    <citation type="submission" date="2019-05" db="EMBL/GenBank/DDBJ databases">
        <title>A Chromosome-scale Meerkat (S. suricatta) Genome Assembly.</title>
        <authorList>
            <person name="Dudchenko O."/>
            <person name="Lieberman Aiden E."/>
            <person name="Tung J."/>
            <person name="Barreiro L.B."/>
            <person name="Clutton-Brock T.H."/>
        </authorList>
    </citation>
    <scope>NUCLEOTIDE SEQUENCE [LARGE SCALE GENOMIC DNA]</scope>
</reference>
<name>A0A673UZQ4_SURSU</name>
<dbReference type="Ensembl" id="ENSSSUT00005035270.1">
    <property type="protein sequence ID" value="ENSSSUP00005030908.1"/>
    <property type="gene ID" value="ENSSSUG00005019910.1"/>
</dbReference>
<proteinExistence type="predicted"/>
<evidence type="ECO:0000256" key="4">
    <source>
        <dbReference type="SAM" id="MobiDB-lite"/>
    </source>
</evidence>
<accession>A0A673UZQ4</accession>
<dbReference type="InterPro" id="IPR009057">
    <property type="entry name" value="Homeodomain-like_sf"/>
</dbReference>
<dbReference type="CDD" id="cd00086">
    <property type="entry name" value="homeodomain"/>
    <property type="match status" value="1"/>
</dbReference>
<evidence type="ECO:0000256" key="1">
    <source>
        <dbReference type="ARBA" id="ARBA00023125"/>
    </source>
</evidence>
<feature type="domain" description="Homeobox" evidence="5">
    <location>
        <begin position="35"/>
        <end position="93"/>
    </location>
</feature>
<keyword evidence="2" id="KW-0371">Homeobox</keyword>
<dbReference type="SMART" id="SM00389">
    <property type="entry name" value="HOX"/>
    <property type="match status" value="1"/>
</dbReference>
<sequence>MKSKKGVVVASGSETEDDDNMDIPLDLSSSAGAGKRRRRGNLPKESVQILRDWLYEHRYNAYPSEQEKALLSQQTHLSTLQVRKKEEKCMHVGCLFSFPKSFYSIPVYQIMKCLPTQKEKKKTKKEYLFVLKANNW</sequence>
<dbReference type="Pfam" id="PF05920">
    <property type="entry name" value="Homeobox_KN"/>
    <property type="match status" value="1"/>
</dbReference>
<dbReference type="Proteomes" id="UP000472268">
    <property type="component" value="Chromosome 14"/>
</dbReference>
<keyword evidence="7" id="KW-1185">Reference proteome</keyword>
<gene>
    <name evidence="6" type="primary">TGIF1</name>
</gene>
<dbReference type="AlphaFoldDB" id="A0A673UZQ4"/>
<reference evidence="6" key="3">
    <citation type="submission" date="2025-09" db="UniProtKB">
        <authorList>
            <consortium name="Ensembl"/>
        </authorList>
    </citation>
    <scope>IDENTIFICATION</scope>
</reference>
<evidence type="ECO:0000313" key="6">
    <source>
        <dbReference type="Ensembl" id="ENSSSUP00005030908.1"/>
    </source>
</evidence>
<feature type="region of interest" description="Disordered" evidence="4">
    <location>
        <begin position="1"/>
        <end position="41"/>
    </location>
</feature>
<dbReference type="Gene3D" id="1.10.10.60">
    <property type="entry name" value="Homeodomain-like"/>
    <property type="match status" value="1"/>
</dbReference>
<dbReference type="InterPro" id="IPR001356">
    <property type="entry name" value="HD"/>
</dbReference>
<evidence type="ECO:0000313" key="7">
    <source>
        <dbReference type="Proteomes" id="UP000472268"/>
    </source>
</evidence>
<dbReference type="SUPFAM" id="SSF46689">
    <property type="entry name" value="Homeodomain-like"/>
    <property type="match status" value="1"/>
</dbReference>
<evidence type="ECO:0000256" key="3">
    <source>
        <dbReference type="ARBA" id="ARBA00023242"/>
    </source>
</evidence>
<evidence type="ECO:0000256" key="2">
    <source>
        <dbReference type="ARBA" id="ARBA00023155"/>
    </source>
</evidence>
<keyword evidence="1" id="KW-0238">DNA-binding</keyword>
<dbReference type="GO" id="GO:0003677">
    <property type="term" value="F:DNA binding"/>
    <property type="evidence" value="ECO:0007669"/>
    <property type="project" value="UniProtKB-KW"/>
</dbReference>
<protein>
    <submittedName>
        <fullName evidence="6">TGFB induced factor homeobox 1</fullName>
    </submittedName>
</protein>